<dbReference type="Gramene" id="ERN00545">
    <property type="protein sequence ID" value="ERN00545"/>
    <property type="gene ID" value="AMTR_s00102p00091820"/>
</dbReference>
<organism evidence="2 3">
    <name type="scientific">Amborella trichopoda</name>
    <dbReference type="NCBI Taxonomy" id="13333"/>
    <lineage>
        <taxon>Eukaryota</taxon>
        <taxon>Viridiplantae</taxon>
        <taxon>Streptophyta</taxon>
        <taxon>Embryophyta</taxon>
        <taxon>Tracheophyta</taxon>
        <taxon>Spermatophyta</taxon>
        <taxon>Magnoliopsida</taxon>
        <taxon>Amborellales</taxon>
        <taxon>Amborellaceae</taxon>
        <taxon>Amborella</taxon>
    </lineage>
</organism>
<gene>
    <name evidence="2" type="ORF">AMTR_s00102p00091820</name>
</gene>
<proteinExistence type="predicted"/>
<dbReference type="OMA" id="WDSNMEG"/>
<dbReference type="PANTHER" id="PTHR38382:SF1">
    <property type="entry name" value="RNA-BINDING PROTEIN"/>
    <property type="match status" value="1"/>
</dbReference>
<dbReference type="EMBL" id="KI394858">
    <property type="protein sequence ID" value="ERN00545.1"/>
    <property type="molecule type" value="Genomic_DNA"/>
</dbReference>
<dbReference type="OrthoDB" id="753880at2759"/>
<dbReference type="PANTHER" id="PTHR38382">
    <property type="entry name" value="RNA-BINDING PROTEIN"/>
    <property type="match status" value="1"/>
</dbReference>
<protein>
    <submittedName>
        <fullName evidence="2">Uncharacterized protein</fullName>
    </submittedName>
</protein>
<dbReference type="HOGENOM" id="CLU_106494_0_0_1"/>
<name>W1P0R6_AMBTC</name>
<dbReference type="KEGG" id="atr:18428597"/>
<evidence type="ECO:0000313" key="3">
    <source>
        <dbReference type="Proteomes" id="UP000017836"/>
    </source>
</evidence>
<reference evidence="3" key="1">
    <citation type="journal article" date="2013" name="Science">
        <title>The Amborella genome and the evolution of flowering plants.</title>
        <authorList>
            <consortium name="Amborella Genome Project"/>
        </authorList>
    </citation>
    <scope>NUCLEOTIDE SEQUENCE [LARGE SCALE GENOMIC DNA]</scope>
</reference>
<dbReference type="eggNOG" id="ENOG502S1IR">
    <property type="taxonomic scope" value="Eukaryota"/>
</dbReference>
<feature type="region of interest" description="Disordered" evidence="1">
    <location>
        <begin position="55"/>
        <end position="76"/>
    </location>
</feature>
<dbReference type="AlphaFoldDB" id="W1P0R6"/>
<accession>W1P0R6</accession>
<keyword evidence="3" id="KW-1185">Reference proteome</keyword>
<dbReference type="Proteomes" id="UP000017836">
    <property type="component" value="Unassembled WGS sequence"/>
</dbReference>
<evidence type="ECO:0000313" key="2">
    <source>
        <dbReference type="EMBL" id="ERN00545.1"/>
    </source>
</evidence>
<sequence length="193" mass="21413">MRSKRKQLTIRQFGQRSLTSLFPSIEPSSKVSKVNPESSGSLISLSDFLDRKLDRSSTDSGDKGISSVLSPIGGERTELDHEGEVMRPGLSPKNGFLDEAVFRLFKTKEEAPVDVSKPHCSSTLVILGDDPKPKRKGCLNRTMNKRTRTFYNHYASGSGWWDSDMEGLDSEEVGCKEVWEGMGSTTLGGLEWH</sequence>
<evidence type="ECO:0000256" key="1">
    <source>
        <dbReference type="SAM" id="MobiDB-lite"/>
    </source>
</evidence>